<evidence type="ECO:0000313" key="2">
    <source>
        <dbReference type="Proteomes" id="UP000077926"/>
    </source>
</evidence>
<evidence type="ECO:0000313" key="1">
    <source>
        <dbReference type="EMBL" id="AOH55609.1"/>
    </source>
</evidence>
<dbReference type="PROSITE" id="PS51257">
    <property type="entry name" value="PROKAR_LIPOPROTEIN"/>
    <property type="match status" value="1"/>
</dbReference>
<keyword evidence="2" id="KW-1185">Reference proteome</keyword>
<dbReference type="EMBL" id="CP017080">
    <property type="protein sequence ID" value="AOH55609.1"/>
    <property type="molecule type" value="Genomic_DNA"/>
</dbReference>
<accession>A0A1B3XQW4</accession>
<proteinExistence type="predicted"/>
<protein>
    <recommendedName>
        <fullName evidence="3">DUF3221 domain-containing protein</fullName>
    </recommendedName>
</protein>
<dbReference type="RefSeq" id="WP_064463200.1">
    <property type="nucleotide sequence ID" value="NZ_CP017080.1"/>
</dbReference>
<sequence>MKKMVNLYLYVLIACMLGSCQPSEWNKREGIDKGEEGFLTDLDDERLLIKGTYYKVTHDTYIQNQHGKHLDYSELKVGMKVKPWHRGEATKSFPGKANAKLILVLTDEESAAEQRAVTAALEHVREAESQRFIVLGVTHLPSEHVYTIEMMNRSNMDASFMVIVEDVTDEILYIK</sequence>
<reference evidence="1 2" key="1">
    <citation type="submission" date="2016-08" db="EMBL/GenBank/DDBJ databases">
        <title>Complete genome sequence of Bacillus muralis G25-68, a strain with toxicity to nematodes.</title>
        <authorList>
            <person name="Zheng Z."/>
        </authorList>
    </citation>
    <scope>NUCLEOTIDE SEQUENCE [LARGE SCALE GENOMIC DNA]</scope>
    <source>
        <strain evidence="1 2">G25-68</strain>
    </source>
</reference>
<evidence type="ECO:0008006" key="3">
    <source>
        <dbReference type="Google" id="ProtNLM"/>
    </source>
</evidence>
<dbReference type="Proteomes" id="UP000077926">
    <property type="component" value="Chromosome"/>
</dbReference>
<name>A0A1B3XQW4_9BACI</name>
<dbReference type="KEGG" id="bmur:ABE28_014715"/>
<gene>
    <name evidence="1" type="ORF">ABE28_014715</name>
</gene>
<dbReference type="AlphaFoldDB" id="A0A1B3XQW4"/>
<dbReference type="OrthoDB" id="2941347at2"/>
<organism evidence="1 2">
    <name type="scientific">Peribacillus muralis</name>
    <dbReference type="NCBI Taxonomy" id="264697"/>
    <lineage>
        <taxon>Bacteria</taxon>
        <taxon>Bacillati</taxon>
        <taxon>Bacillota</taxon>
        <taxon>Bacilli</taxon>
        <taxon>Bacillales</taxon>
        <taxon>Bacillaceae</taxon>
        <taxon>Peribacillus</taxon>
    </lineage>
</organism>